<dbReference type="PANTHER" id="PTHR47964:SF1">
    <property type="entry name" value="ATP-DEPENDENT DNA HELICASE HOMOLOG RECG, CHLOROPLASTIC"/>
    <property type="match status" value="1"/>
</dbReference>
<dbReference type="CDD" id="cd04488">
    <property type="entry name" value="RecG_wedge_OBF"/>
    <property type="match status" value="1"/>
</dbReference>
<dbReference type="InterPro" id="IPR045562">
    <property type="entry name" value="RecG_dom3_C"/>
</dbReference>
<dbReference type="AlphaFoldDB" id="A0A8J8SH24"/>
<gene>
    <name evidence="18" type="primary">recG</name>
    <name evidence="18" type="ORF">HZI73_11815</name>
</gene>
<keyword evidence="8" id="KW-0238">DNA-binding</keyword>
<dbReference type="KEGG" id="vpy:HZI73_11815"/>
<feature type="domain" description="Helicase ATP-binding" evidence="16">
    <location>
        <begin position="273"/>
        <end position="434"/>
    </location>
</feature>
<dbReference type="Pfam" id="PF17191">
    <property type="entry name" value="RecG_wedge"/>
    <property type="match status" value="1"/>
</dbReference>
<sequence length="685" mass="78345">MMNLNLPVTMLKGIGEKKSRALQVMAISSINDLLHHYPRDYEKNMPITAIADSRIHEMNVIRGTICMHTQNIKKRNMTITKTKIRDHSGEIFAIWFSQPYLKNKLKAGDHFIFKGKVEYKYNMVQILSPNIIEVDAYEERVNCLKPIYPLTKDISMKFISGAIKQALTYTKGQLKDFLPESIRTTYALAEYNYAIHQIHEPDDMEALEVARKRLVFDEFLLFALGLHLIKSHSHELPNMYVMGEIKKEKDLLNALPYTLTNAQKKVWQEIKQDIQSPITMNRLVQGDVGSGKTVIATLALLAAVDHGYQACMMAPTEVLAKQHYASVTELLDPLGIHVVLLVGSTTKKNKEKVYEAIETGSVQVVIGTHALIQEKVNFKNLGMVITDEQHRFGVKQREVLAGKGHHPHVLVMSATPIPRTLALIVYGDMDVSIIDEMPPGRQKIETYTVNTSYRDRIYTFIEGEINKGRQVYIICPMVEESETLELESVIAYTDKIRKKLDKNIRIDYLHGKMKPQLKNEIMEKFSEHKIDLLVSTTVIEVGVNVPNATLMIIENAERFGLAGLHQLRGRVGRGKHQSYCVLISDSKNQVTKKRMKIMCEHTDGFIISEYDLKLRGPGDVFGRKQHGLPEFQIADIFRDIDILKDTNTLAKDILNHKQTLEEEEYRYLHDKIKKYFSHHVKQIAL</sequence>
<evidence type="ECO:0000256" key="9">
    <source>
        <dbReference type="ARBA" id="ARBA00023172"/>
    </source>
</evidence>
<evidence type="ECO:0000256" key="4">
    <source>
        <dbReference type="ARBA" id="ARBA00022763"/>
    </source>
</evidence>
<feature type="domain" description="Helicase C-terminal" evidence="17">
    <location>
        <begin position="453"/>
        <end position="618"/>
    </location>
</feature>
<dbReference type="SMART" id="SM00490">
    <property type="entry name" value="HELICc"/>
    <property type="match status" value="1"/>
</dbReference>
<evidence type="ECO:0000313" key="19">
    <source>
        <dbReference type="Proteomes" id="UP000683246"/>
    </source>
</evidence>
<keyword evidence="4 15" id="KW-0227">DNA damage</keyword>
<dbReference type="GO" id="GO:0043138">
    <property type="term" value="F:3'-5' DNA helicase activity"/>
    <property type="evidence" value="ECO:0007669"/>
    <property type="project" value="UniProtKB-EC"/>
</dbReference>
<dbReference type="Gene3D" id="2.40.50.140">
    <property type="entry name" value="Nucleic acid-binding proteins"/>
    <property type="match status" value="1"/>
</dbReference>
<evidence type="ECO:0000256" key="6">
    <source>
        <dbReference type="ARBA" id="ARBA00022806"/>
    </source>
</evidence>
<keyword evidence="11" id="KW-0413">Isomerase</keyword>
<dbReference type="RefSeq" id="WP_212698428.1">
    <property type="nucleotide sequence ID" value="NZ_CP058649.1"/>
</dbReference>
<dbReference type="PROSITE" id="PS51194">
    <property type="entry name" value="HELICASE_CTER"/>
    <property type="match status" value="1"/>
</dbReference>
<dbReference type="Pfam" id="PF00271">
    <property type="entry name" value="Helicase_C"/>
    <property type="match status" value="1"/>
</dbReference>
<dbReference type="GO" id="GO:0006310">
    <property type="term" value="P:DNA recombination"/>
    <property type="evidence" value="ECO:0007669"/>
    <property type="project" value="UniProtKB-UniRule"/>
</dbReference>
<evidence type="ECO:0000313" key="18">
    <source>
        <dbReference type="EMBL" id="QUI22933.1"/>
    </source>
</evidence>
<comment type="function">
    <text evidence="15">Plays a critical role in recombination and DNA repair. Helps process Holliday junction intermediates to mature products by catalyzing branch migration. Has replication fork regression activity, unwinds stalled or blocked replication forks to make a HJ that can be resolved. Has a DNA unwinding activity characteristic of a DNA helicase with 3'-5' polarity.</text>
</comment>
<evidence type="ECO:0000259" key="16">
    <source>
        <dbReference type="PROSITE" id="PS51192"/>
    </source>
</evidence>
<dbReference type="Proteomes" id="UP000683246">
    <property type="component" value="Chromosome"/>
</dbReference>
<evidence type="ECO:0000256" key="10">
    <source>
        <dbReference type="ARBA" id="ARBA00023204"/>
    </source>
</evidence>
<evidence type="ECO:0000256" key="3">
    <source>
        <dbReference type="ARBA" id="ARBA00022741"/>
    </source>
</evidence>
<dbReference type="InterPro" id="IPR001650">
    <property type="entry name" value="Helicase_C-like"/>
</dbReference>
<dbReference type="InterPro" id="IPR012340">
    <property type="entry name" value="NA-bd_OB-fold"/>
</dbReference>
<dbReference type="GO" id="GO:0016787">
    <property type="term" value="F:hydrolase activity"/>
    <property type="evidence" value="ECO:0007669"/>
    <property type="project" value="UniProtKB-KW"/>
</dbReference>
<dbReference type="CDD" id="cd17992">
    <property type="entry name" value="DEXHc_RecG"/>
    <property type="match status" value="1"/>
</dbReference>
<dbReference type="EMBL" id="CP058649">
    <property type="protein sequence ID" value="QUI22933.1"/>
    <property type="molecule type" value="Genomic_DNA"/>
</dbReference>
<evidence type="ECO:0000256" key="2">
    <source>
        <dbReference type="ARBA" id="ARBA00017846"/>
    </source>
</evidence>
<keyword evidence="6 15" id="KW-0347">Helicase</keyword>
<name>A0A8J8SH24_9FIRM</name>
<dbReference type="SMART" id="SM00487">
    <property type="entry name" value="DEXDc"/>
    <property type="match status" value="1"/>
</dbReference>
<dbReference type="GO" id="GO:0003677">
    <property type="term" value="F:DNA binding"/>
    <property type="evidence" value="ECO:0007669"/>
    <property type="project" value="UniProtKB-KW"/>
</dbReference>
<dbReference type="InterPro" id="IPR027417">
    <property type="entry name" value="P-loop_NTPase"/>
</dbReference>
<dbReference type="InterPro" id="IPR014001">
    <property type="entry name" value="Helicase_ATP-bd"/>
</dbReference>
<evidence type="ECO:0000256" key="7">
    <source>
        <dbReference type="ARBA" id="ARBA00022840"/>
    </source>
</evidence>
<dbReference type="NCBIfam" id="NF008165">
    <property type="entry name" value="PRK10917.1-3"/>
    <property type="match status" value="1"/>
</dbReference>
<dbReference type="GO" id="GO:0005524">
    <property type="term" value="F:ATP binding"/>
    <property type="evidence" value="ECO:0007669"/>
    <property type="project" value="UniProtKB-KW"/>
</dbReference>
<dbReference type="InterPro" id="IPR011545">
    <property type="entry name" value="DEAD/DEAH_box_helicase_dom"/>
</dbReference>
<reference evidence="18" key="1">
    <citation type="submission" date="2020-07" db="EMBL/GenBank/DDBJ databases">
        <title>Vallitalea pronyensis genome.</title>
        <authorList>
            <person name="Postec A."/>
        </authorList>
    </citation>
    <scope>NUCLEOTIDE SEQUENCE</scope>
    <source>
        <strain evidence="18">FatNI3</strain>
    </source>
</reference>
<comment type="catalytic activity">
    <reaction evidence="14 15">
        <text>ATP + H2O = ADP + phosphate + H(+)</text>
        <dbReference type="Rhea" id="RHEA:13065"/>
        <dbReference type="ChEBI" id="CHEBI:15377"/>
        <dbReference type="ChEBI" id="CHEBI:15378"/>
        <dbReference type="ChEBI" id="CHEBI:30616"/>
        <dbReference type="ChEBI" id="CHEBI:43474"/>
        <dbReference type="ChEBI" id="CHEBI:456216"/>
        <dbReference type="EC" id="5.6.2.4"/>
    </reaction>
</comment>
<dbReference type="EC" id="5.6.2.4" evidence="13 15"/>
<dbReference type="InterPro" id="IPR033454">
    <property type="entry name" value="RecG_wedge"/>
</dbReference>
<evidence type="ECO:0000256" key="1">
    <source>
        <dbReference type="ARBA" id="ARBA00007504"/>
    </source>
</evidence>
<keyword evidence="5 15" id="KW-0378">Hydrolase</keyword>
<protein>
    <recommendedName>
        <fullName evidence="2 15">ATP-dependent DNA helicase RecG</fullName>
        <ecNumber evidence="13 15">5.6.2.4</ecNumber>
    </recommendedName>
</protein>
<comment type="similarity">
    <text evidence="1 15">Belongs to the helicase family. RecG subfamily.</text>
</comment>
<keyword evidence="7 15" id="KW-0067">ATP-binding</keyword>
<evidence type="ECO:0000256" key="15">
    <source>
        <dbReference type="RuleBase" id="RU363016"/>
    </source>
</evidence>
<organism evidence="18 19">
    <name type="scientific">Vallitalea pronyensis</name>
    <dbReference type="NCBI Taxonomy" id="1348613"/>
    <lineage>
        <taxon>Bacteria</taxon>
        <taxon>Bacillati</taxon>
        <taxon>Bacillota</taxon>
        <taxon>Clostridia</taxon>
        <taxon>Lachnospirales</taxon>
        <taxon>Vallitaleaceae</taxon>
        <taxon>Vallitalea</taxon>
    </lineage>
</organism>
<dbReference type="PANTHER" id="PTHR47964">
    <property type="entry name" value="ATP-DEPENDENT DNA HELICASE HOMOLOG RECG, CHLOROPLASTIC"/>
    <property type="match status" value="1"/>
</dbReference>
<dbReference type="SUPFAM" id="SSF52540">
    <property type="entry name" value="P-loop containing nucleoside triphosphate hydrolases"/>
    <property type="match status" value="2"/>
</dbReference>
<keyword evidence="10 15" id="KW-0234">DNA repair</keyword>
<dbReference type="NCBIfam" id="NF008168">
    <property type="entry name" value="PRK10917.2-2"/>
    <property type="match status" value="1"/>
</dbReference>
<evidence type="ECO:0000256" key="12">
    <source>
        <dbReference type="ARBA" id="ARBA00034617"/>
    </source>
</evidence>
<keyword evidence="9 15" id="KW-0233">DNA recombination</keyword>
<evidence type="ECO:0000256" key="8">
    <source>
        <dbReference type="ARBA" id="ARBA00023125"/>
    </source>
</evidence>
<evidence type="ECO:0000259" key="17">
    <source>
        <dbReference type="PROSITE" id="PS51194"/>
    </source>
</evidence>
<dbReference type="Pfam" id="PF00270">
    <property type="entry name" value="DEAD"/>
    <property type="match status" value="1"/>
</dbReference>
<dbReference type="InterPro" id="IPR047112">
    <property type="entry name" value="RecG/Mfd"/>
</dbReference>
<evidence type="ECO:0000256" key="14">
    <source>
        <dbReference type="ARBA" id="ARBA00048988"/>
    </source>
</evidence>
<evidence type="ECO:0000256" key="11">
    <source>
        <dbReference type="ARBA" id="ARBA00023235"/>
    </source>
</evidence>
<dbReference type="SUPFAM" id="SSF50249">
    <property type="entry name" value="Nucleic acid-binding proteins"/>
    <property type="match status" value="1"/>
</dbReference>
<accession>A0A8J8SH24</accession>
<comment type="catalytic activity">
    <reaction evidence="12 15">
        <text>Couples ATP hydrolysis with the unwinding of duplex DNA by translocating in the 3'-5' direction.</text>
        <dbReference type="EC" id="5.6.2.4"/>
    </reaction>
</comment>
<dbReference type="PROSITE" id="PS51192">
    <property type="entry name" value="HELICASE_ATP_BIND_1"/>
    <property type="match status" value="1"/>
</dbReference>
<dbReference type="Pfam" id="PF19833">
    <property type="entry name" value="RecG_dom3_C"/>
    <property type="match status" value="1"/>
</dbReference>
<dbReference type="Gene3D" id="3.40.50.300">
    <property type="entry name" value="P-loop containing nucleotide triphosphate hydrolases"/>
    <property type="match status" value="2"/>
</dbReference>
<keyword evidence="3 15" id="KW-0547">Nucleotide-binding</keyword>
<dbReference type="GO" id="GO:0006281">
    <property type="term" value="P:DNA repair"/>
    <property type="evidence" value="ECO:0007669"/>
    <property type="project" value="UniProtKB-UniRule"/>
</dbReference>
<evidence type="ECO:0000256" key="5">
    <source>
        <dbReference type="ARBA" id="ARBA00022801"/>
    </source>
</evidence>
<keyword evidence="19" id="KW-1185">Reference proteome</keyword>
<dbReference type="InterPro" id="IPR004609">
    <property type="entry name" value="ATP-dep_DNA_helicase_RecG"/>
</dbReference>
<proteinExistence type="inferred from homology"/>
<evidence type="ECO:0000256" key="13">
    <source>
        <dbReference type="ARBA" id="ARBA00034808"/>
    </source>
</evidence>
<dbReference type="NCBIfam" id="TIGR00643">
    <property type="entry name" value="recG"/>
    <property type="match status" value="1"/>
</dbReference>